<dbReference type="Pfam" id="PF00732">
    <property type="entry name" value="GMC_oxred_N"/>
    <property type="match status" value="1"/>
</dbReference>
<sequence length="521" mass="55485">MEAPTRDAPFAASFDVIVIGTGMGGGTAGRALAEAGMRVLFLERGRAGHRAEANGTAVDTADPFARALHGLWPEPAVLALDGVERPVNPVIGSTVGGSSVFYAATLERPERHDLEPTDAMPHPTGGWPIGWDEMRPWFDAAEALYEVRGEADPLGREPQPALLPAGEPEAGDAAILAALRKAGRHPYQLHSAIRGEPGCLGCVGTKCPRPCKRDGRSAGVEPALATGRAELWDEAEVLRLKEDGGRITGVTLRRHGEMREVSAPRVLLAAGALNSPRLLLASASEAWPEGLGNRSGLVGRGLMFHFNELFALFPGRAARGTGAAKAVGLRDFYAAGGERLGMVQALGVEADFGAILHALRERLAGVPAGRSRLAQEAARLPAAVALRLLGSAKIFVGLLEDLPYDENRVLTGADGHMRIEYRITDELRARRRRFRRLIRGIGRPVMMLSPTPEPNLGHPCGTLRFGEDPARAVVAADGRVHGLENLWVLDSSIFPTSMGVNPSLTIAAHALRVADSIARRP</sequence>
<evidence type="ECO:0000256" key="1">
    <source>
        <dbReference type="ARBA" id="ARBA00001974"/>
    </source>
</evidence>
<evidence type="ECO:0000313" key="9">
    <source>
        <dbReference type="Proteomes" id="UP000474757"/>
    </source>
</evidence>
<feature type="domain" description="Glucose-methanol-choline oxidoreductase C-terminal" evidence="7">
    <location>
        <begin position="456"/>
        <end position="510"/>
    </location>
</feature>
<dbReference type="Gene3D" id="3.50.50.60">
    <property type="entry name" value="FAD/NAD(P)-binding domain"/>
    <property type="match status" value="2"/>
</dbReference>
<dbReference type="GO" id="GO:0050660">
    <property type="term" value="F:flavin adenine dinucleotide binding"/>
    <property type="evidence" value="ECO:0007669"/>
    <property type="project" value="InterPro"/>
</dbReference>
<dbReference type="InterPro" id="IPR000172">
    <property type="entry name" value="GMC_OxRdtase_N"/>
</dbReference>
<evidence type="ECO:0000256" key="2">
    <source>
        <dbReference type="ARBA" id="ARBA00010790"/>
    </source>
</evidence>
<protein>
    <submittedName>
        <fullName evidence="8">GMC family oxidoreductase</fullName>
    </submittedName>
</protein>
<gene>
    <name evidence="8" type="ORF">GZA08_00670</name>
</gene>
<feature type="domain" description="Glucose-methanol-choline oxidoreductase N-terminal" evidence="6">
    <location>
        <begin position="91"/>
        <end position="305"/>
    </location>
</feature>
<dbReference type="InterPro" id="IPR051473">
    <property type="entry name" value="P2Ox-like"/>
</dbReference>
<keyword evidence="4" id="KW-0274">FAD</keyword>
<dbReference type="InterPro" id="IPR007867">
    <property type="entry name" value="GMC_OxRtase_C"/>
</dbReference>
<name>A0A6B2JEW2_9RHOB</name>
<dbReference type="Proteomes" id="UP000474757">
    <property type="component" value="Unassembled WGS sequence"/>
</dbReference>
<keyword evidence="9" id="KW-1185">Reference proteome</keyword>
<keyword evidence="5" id="KW-0560">Oxidoreductase</keyword>
<comment type="caution">
    <text evidence="8">The sequence shown here is derived from an EMBL/GenBank/DDBJ whole genome shotgun (WGS) entry which is preliminary data.</text>
</comment>
<evidence type="ECO:0000259" key="7">
    <source>
        <dbReference type="Pfam" id="PF05199"/>
    </source>
</evidence>
<evidence type="ECO:0000259" key="6">
    <source>
        <dbReference type="Pfam" id="PF00732"/>
    </source>
</evidence>
<evidence type="ECO:0000256" key="4">
    <source>
        <dbReference type="ARBA" id="ARBA00022827"/>
    </source>
</evidence>
<dbReference type="PANTHER" id="PTHR42784:SF1">
    <property type="entry name" value="PYRANOSE 2-OXIDASE"/>
    <property type="match status" value="1"/>
</dbReference>
<evidence type="ECO:0000313" key="8">
    <source>
        <dbReference type="EMBL" id="NDU99480.1"/>
    </source>
</evidence>
<dbReference type="EMBL" id="JAAGAB010000001">
    <property type="protein sequence ID" value="NDU99480.1"/>
    <property type="molecule type" value="Genomic_DNA"/>
</dbReference>
<keyword evidence="3" id="KW-0285">Flavoprotein</keyword>
<dbReference type="AlphaFoldDB" id="A0A6B2JEW2"/>
<comment type="similarity">
    <text evidence="2">Belongs to the GMC oxidoreductase family.</text>
</comment>
<dbReference type="InterPro" id="IPR036188">
    <property type="entry name" value="FAD/NAD-bd_sf"/>
</dbReference>
<proteinExistence type="inferred from homology"/>
<comment type="cofactor">
    <cofactor evidence="1">
        <name>FAD</name>
        <dbReference type="ChEBI" id="CHEBI:57692"/>
    </cofactor>
</comment>
<reference evidence="8 9" key="1">
    <citation type="submission" date="2020-02" db="EMBL/GenBank/DDBJ databases">
        <title>Pseudoroseicyclus tamarix, sp. nov., isolated from offshore sediment of a Tamarix chinensis forest.</title>
        <authorList>
            <person name="Gai Y."/>
        </authorList>
    </citation>
    <scope>NUCLEOTIDE SEQUENCE [LARGE SCALE GENOMIC DNA]</scope>
    <source>
        <strain evidence="8 9">CLL3-39</strain>
    </source>
</reference>
<dbReference type="PANTHER" id="PTHR42784">
    <property type="entry name" value="PYRANOSE 2-OXIDASE"/>
    <property type="match status" value="1"/>
</dbReference>
<evidence type="ECO:0000256" key="3">
    <source>
        <dbReference type="ARBA" id="ARBA00022630"/>
    </source>
</evidence>
<dbReference type="SUPFAM" id="SSF51905">
    <property type="entry name" value="FAD/NAD(P)-binding domain"/>
    <property type="match status" value="1"/>
</dbReference>
<evidence type="ECO:0000256" key="5">
    <source>
        <dbReference type="ARBA" id="ARBA00023002"/>
    </source>
</evidence>
<dbReference type="GO" id="GO:0016614">
    <property type="term" value="F:oxidoreductase activity, acting on CH-OH group of donors"/>
    <property type="evidence" value="ECO:0007669"/>
    <property type="project" value="InterPro"/>
</dbReference>
<organism evidence="8 9">
    <name type="scientific">Pseudoroseicyclus tamaricis</name>
    <dbReference type="NCBI Taxonomy" id="2705421"/>
    <lineage>
        <taxon>Bacteria</taxon>
        <taxon>Pseudomonadati</taxon>
        <taxon>Pseudomonadota</taxon>
        <taxon>Alphaproteobacteria</taxon>
        <taxon>Rhodobacterales</taxon>
        <taxon>Paracoccaceae</taxon>
        <taxon>Pseudoroseicyclus</taxon>
    </lineage>
</organism>
<dbReference type="Pfam" id="PF05199">
    <property type="entry name" value="GMC_oxred_C"/>
    <property type="match status" value="1"/>
</dbReference>
<dbReference type="RefSeq" id="WP_163889020.1">
    <property type="nucleotide sequence ID" value="NZ_JAAFYS010000001.1"/>
</dbReference>
<accession>A0A6B2JEW2</accession>